<evidence type="ECO:0000313" key="15">
    <source>
        <dbReference type="EMBL" id="MCY0149911.1"/>
    </source>
</evidence>
<evidence type="ECO:0000256" key="11">
    <source>
        <dbReference type="ARBA" id="ARBA00023225"/>
    </source>
</evidence>
<evidence type="ECO:0000256" key="14">
    <source>
        <dbReference type="SAM" id="MobiDB-lite"/>
    </source>
</evidence>
<evidence type="ECO:0000256" key="7">
    <source>
        <dbReference type="ARBA" id="ARBA00022795"/>
    </source>
</evidence>
<evidence type="ECO:0000256" key="5">
    <source>
        <dbReference type="ARBA" id="ARBA00022475"/>
    </source>
</evidence>
<comment type="similarity">
    <text evidence="2 13">Belongs to the type III secretion exporter family.</text>
</comment>
<accession>A0ABT3ZE36</accession>
<organism evidence="15 16">
    <name type="scientific">Hoeflea algicola</name>
    <dbReference type="NCBI Taxonomy" id="2983763"/>
    <lineage>
        <taxon>Bacteria</taxon>
        <taxon>Pseudomonadati</taxon>
        <taxon>Pseudomonadota</taxon>
        <taxon>Alphaproteobacteria</taxon>
        <taxon>Hyphomicrobiales</taxon>
        <taxon>Rhizobiaceae</taxon>
        <taxon>Hoeflea</taxon>
    </lineage>
</organism>
<dbReference type="RefSeq" id="WP_267655354.1">
    <property type="nucleotide sequence ID" value="NZ_JAOVZR010000001.1"/>
</dbReference>
<proteinExistence type="inferred from homology"/>
<evidence type="ECO:0000256" key="10">
    <source>
        <dbReference type="ARBA" id="ARBA00023136"/>
    </source>
</evidence>
<keyword evidence="7 13" id="KW-1005">Bacterial flagellum biogenesis</keyword>
<dbReference type="Proteomes" id="UP001073227">
    <property type="component" value="Unassembled WGS sequence"/>
</dbReference>
<dbReference type="InterPro" id="IPR006136">
    <property type="entry name" value="FlhB"/>
</dbReference>
<feature type="transmembrane region" description="Helical" evidence="13">
    <location>
        <begin position="34"/>
        <end position="55"/>
    </location>
</feature>
<evidence type="ECO:0000256" key="3">
    <source>
        <dbReference type="ARBA" id="ARBA00021622"/>
    </source>
</evidence>
<evidence type="ECO:0000256" key="8">
    <source>
        <dbReference type="ARBA" id="ARBA00022927"/>
    </source>
</evidence>
<dbReference type="PANTHER" id="PTHR30531:SF12">
    <property type="entry name" value="FLAGELLAR BIOSYNTHETIC PROTEIN FLHB"/>
    <property type="match status" value="1"/>
</dbReference>
<dbReference type="InterPro" id="IPR006135">
    <property type="entry name" value="T3SS_substrate_exporter"/>
</dbReference>
<comment type="subcellular location">
    <subcellularLocation>
        <location evidence="1">Cell membrane</location>
        <topology evidence="1">Multi-pass membrane protein</topology>
    </subcellularLocation>
</comment>
<evidence type="ECO:0000256" key="13">
    <source>
        <dbReference type="RuleBase" id="RU364091"/>
    </source>
</evidence>
<name>A0ABT3ZE36_9HYPH</name>
<evidence type="ECO:0000256" key="1">
    <source>
        <dbReference type="ARBA" id="ARBA00004651"/>
    </source>
</evidence>
<keyword evidence="15" id="KW-0282">Flagellum</keyword>
<keyword evidence="16" id="KW-1185">Reference proteome</keyword>
<evidence type="ECO:0000256" key="12">
    <source>
        <dbReference type="ARBA" id="ARBA00025078"/>
    </source>
</evidence>
<dbReference type="InterPro" id="IPR029025">
    <property type="entry name" value="T3SS_substrate_exporter_C"/>
</dbReference>
<keyword evidence="4 13" id="KW-0813">Transport</keyword>
<reference evidence="15" key="1">
    <citation type="submission" date="2022-10" db="EMBL/GenBank/DDBJ databases">
        <title>Hoeflea sp. G2-23, isolated from marine algae.</title>
        <authorList>
            <person name="Kristyanto S."/>
            <person name="Kim J.M."/>
            <person name="Jeon C.O."/>
        </authorList>
    </citation>
    <scope>NUCLEOTIDE SEQUENCE</scope>
    <source>
        <strain evidence="15">G2-23</strain>
    </source>
</reference>
<dbReference type="EMBL" id="JAOVZR010000001">
    <property type="protein sequence ID" value="MCY0149911.1"/>
    <property type="molecule type" value="Genomic_DNA"/>
</dbReference>
<keyword evidence="5 13" id="KW-1003">Cell membrane</keyword>
<evidence type="ECO:0000313" key="16">
    <source>
        <dbReference type="Proteomes" id="UP001073227"/>
    </source>
</evidence>
<evidence type="ECO:0000256" key="9">
    <source>
        <dbReference type="ARBA" id="ARBA00022989"/>
    </source>
</evidence>
<feature type="region of interest" description="Disordered" evidence="14">
    <location>
        <begin position="1"/>
        <end position="24"/>
    </location>
</feature>
<keyword evidence="9 13" id="KW-1133">Transmembrane helix</keyword>
<comment type="caution">
    <text evidence="15">The sequence shown here is derived from an EMBL/GenBank/DDBJ whole genome shotgun (WGS) entry which is preliminary data.</text>
</comment>
<feature type="transmembrane region" description="Helical" evidence="13">
    <location>
        <begin position="191"/>
        <end position="213"/>
    </location>
</feature>
<evidence type="ECO:0000256" key="6">
    <source>
        <dbReference type="ARBA" id="ARBA00022692"/>
    </source>
</evidence>
<dbReference type="NCBIfam" id="TIGR00328">
    <property type="entry name" value="flhB"/>
    <property type="match status" value="1"/>
</dbReference>
<feature type="compositionally biased region" description="Basic and acidic residues" evidence="14">
    <location>
        <begin position="7"/>
        <end position="24"/>
    </location>
</feature>
<keyword evidence="15" id="KW-0969">Cilium</keyword>
<evidence type="ECO:0000256" key="4">
    <source>
        <dbReference type="ARBA" id="ARBA00022448"/>
    </source>
</evidence>
<gene>
    <name evidence="13 15" type="primary">flhB</name>
    <name evidence="15" type="ORF">OEG84_19950</name>
</gene>
<keyword evidence="8 13" id="KW-0653">Protein transport</keyword>
<feature type="transmembrane region" description="Helical" evidence="13">
    <location>
        <begin position="94"/>
        <end position="112"/>
    </location>
</feature>
<dbReference type="Gene3D" id="6.10.250.2080">
    <property type="match status" value="1"/>
</dbReference>
<keyword evidence="10 13" id="KW-0472">Membrane</keyword>
<dbReference type="PANTHER" id="PTHR30531">
    <property type="entry name" value="FLAGELLAR BIOSYNTHETIC PROTEIN FLHB"/>
    <property type="match status" value="1"/>
</dbReference>
<protein>
    <recommendedName>
        <fullName evidence="3 13">Flagellar biosynthetic protein FlhB</fullName>
    </recommendedName>
</protein>
<dbReference type="PRINTS" id="PR00950">
    <property type="entry name" value="TYPE3IMSPROT"/>
</dbReference>
<sequence>MAEGEDKDSKTEEPTEKKLRDAADKGNVPFSREVPIFASTLGMLVYLVFFLPAGAARFSTTLRDVFEQSDGWRIQTGSDAVALFRLLFVEAGSVMLPAFALLMGFGLGASVLQNMPSPVLDRIQPKLERISPGKGIGRIYSTKGMVEFAKSMFKIVVVSIIVATVMKSEYFRSLDLMFMDPTLVAPDIARLAGKVITVVLICTATLAVLDLLWTRYSWHADLKMSKQDLKDEMKQSDGDPIIKARQRSLARDRARRRMIAEVPRATLVIANPTHFAVALRYSREAGGAPVVIAKGQDLIALKIREVAEANGVPVFEDPPLARSMFAQVSVDSFIPPVFYKAVAELVHRIYAEKSRPPTVGARQ</sequence>
<comment type="function">
    <text evidence="12 13">Required for formation of the rod structure in the basal body of the flagellar apparatus. Together with FliI and FliH, may constitute the export apparatus of flagellin.</text>
</comment>
<dbReference type="Gene3D" id="3.40.1690.10">
    <property type="entry name" value="secretion proteins EscU"/>
    <property type="match status" value="1"/>
</dbReference>
<keyword evidence="6 13" id="KW-0812">Transmembrane</keyword>
<evidence type="ECO:0000256" key="2">
    <source>
        <dbReference type="ARBA" id="ARBA00010690"/>
    </source>
</evidence>
<dbReference type="Pfam" id="PF01312">
    <property type="entry name" value="Bac_export_2"/>
    <property type="match status" value="1"/>
</dbReference>
<dbReference type="SUPFAM" id="SSF160544">
    <property type="entry name" value="EscU C-terminal domain-like"/>
    <property type="match status" value="1"/>
</dbReference>
<feature type="transmembrane region" description="Helical" evidence="13">
    <location>
        <begin position="152"/>
        <end position="171"/>
    </location>
</feature>
<keyword evidence="15" id="KW-0966">Cell projection</keyword>
<keyword evidence="11 13" id="KW-1006">Bacterial flagellum protein export</keyword>